<dbReference type="KEGG" id="vg:1733130"/>
<reference evidence="1 2" key="2">
    <citation type="journal article" date="1986" name="Med. Microbiol. Immunol.">
        <title>Insect iridescent virus type 6 induced toxic degenerative hepatitis in mice.</title>
        <authorList>
            <person name="Lorbacher de Ruiz H."/>
            <person name="Gelderblom H."/>
            <person name="Hofmann W."/>
            <person name="Darai G."/>
        </authorList>
    </citation>
    <scope>NUCLEOTIDE SEQUENCE [LARGE SCALE GENOMIC DNA]</scope>
</reference>
<organismHost>
    <name type="scientific">Spodoptera frugiperda</name>
    <name type="common">Fall armyworm</name>
    <dbReference type="NCBI Taxonomy" id="7108"/>
</organismHost>
<reference evidence="1 2" key="10">
    <citation type="journal article" date="1994" name="Nucleic Acids Res.">
        <title>Identification of genes encoding zinc finger proteins, non-histone chromosomal HMG protein homologue, and a putative GTP phosphohydrolase in the genome of Chilo iridescent virus.</title>
        <authorList>
            <person name="Schnitzler P."/>
            <person name="Hug M."/>
            <person name="Handermann M."/>
            <person name="Janssen W."/>
            <person name="Koonin E.V."/>
            <person name="Delius H."/>
            <person name="Darai C."/>
        </authorList>
    </citation>
    <scope>NUCLEOTIDE SEQUENCE [LARGE SCALE GENOMIC DNA]</scope>
</reference>
<organismHost>
    <name type="scientific">Gryllus campestris</name>
    <dbReference type="NCBI Taxonomy" id="58607"/>
</organismHost>
<organismHost>
    <name type="scientific">Gryllus bimaculatus</name>
    <name type="common">Two-spotted cricket</name>
    <dbReference type="NCBI Taxonomy" id="6999"/>
</organismHost>
<protein>
    <submittedName>
        <fullName evidence="1">003R</fullName>
    </submittedName>
</protein>
<sequence>MSAFLVLSLNMAILILNGSITNHFDEAIAPLCGRRVISSFMDGYSSISLSVCFNCLYGILFRFSISINFCFWFESSPS</sequence>
<organismHost>
    <name type="scientific">Chilo suppressalis</name>
    <name type="common">Asiatic rice borer moth</name>
    <dbReference type="NCBI Taxonomy" id="168631"/>
</organismHost>
<reference evidence="1 2" key="14">
    <citation type="journal article" date="1999" name="Virus Genes">
        <title>Identification of a gene cluster within the genome of Chilo iridescent virus encoding enzymes involved in viral DNA replication and processing.</title>
        <authorList>
            <person name="Muller K."/>
            <person name="Tidona C.A."/>
            <person name="Darai G."/>
        </authorList>
    </citation>
    <scope>NUCLEOTIDE SEQUENCE [LARGE SCALE GENOMIC DNA]</scope>
</reference>
<dbReference type="RefSeq" id="NP_149466.1">
    <property type="nucleotide sequence ID" value="NC_003038.1"/>
</dbReference>
<evidence type="ECO:0000313" key="2">
    <source>
        <dbReference type="Proteomes" id="UP000001359"/>
    </source>
</evidence>
<reference evidence="1 2" key="5">
    <citation type="journal article" date="1992" name="Virus Genes">
        <title>Identification and mapping of origins of DNA replication within the DNA sequences of the genome of insect iridescent virus type 6.</title>
        <authorList>
            <person name="Handermann M."/>
            <person name="Schnitzler P."/>
            <person name="Rosen-Wolff A."/>
            <person name="Raab K."/>
            <person name="Sonntag K.C."/>
            <person name="Darai G."/>
        </authorList>
    </citation>
    <scope>NUCLEOTIDE SEQUENCE [LARGE SCALE GENOMIC DNA]</scope>
</reference>
<reference evidence="1 2" key="13">
    <citation type="journal article" date="1998" name="Virus Genes">
        <title>Identification of a thymidylate synthase gene within the genome of Chilo iridescent virus.</title>
        <authorList>
            <person name="Muller K."/>
            <person name="Tidona C.A."/>
            <person name="Bahr U."/>
            <person name="Darai G."/>
        </authorList>
    </citation>
    <scope>NUCLEOTIDE SEQUENCE [LARGE SCALE GENOMIC DNA]</scope>
</reference>
<keyword evidence="2" id="KW-1185">Reference proteome</keyword>
<name>Q91G91_IIV6</name>
<organismHost>
    <name type="scientific">Acheta domesticus</name>
    <name type="common">House cricket</name>
    <dbReference type="NCBI Taxonomy" id="6997"/>
</organismHost>
<evidence type="ECO:0000313" key="1">
    <source>
        <dbReference type="EMBL" id="AAK81940.1"/>
    </source>
</evidence>
<proteinExistence type="predicted"/>
<organism evidence="1 2">
    <name type="scientific">Invertebrate iridescent virus 6</name>
    <name type="common">IIV-6</name>
    <name type="synonym">Chilo iridescent virus</name>
    <dbReference type="NCBI Taxonomy" id="176652"/>
    <lineage>
        <taxon>Viruses</taxon>
        <taxon>Varidnaviria</taxon>
        <taxon>Bamfordvirae</taxon>
        <taxon>Nucleocytoviricota</taxon>
        <taxon>Megaviricetes</taxon>
        <taxon>Pimascovirales</taxon>
        <taxon>Pimascovirales incertae sedis</taxon>
        <taxon>Iridoviridae</taxon>
        <taxon>Betairidovirinae</taxon>
        <taxon>Iridovirus</taxon>
        <taxon>Iridovirus chilo1</taxon>
    </lineage>
</organism>
<reference evidence="1 2" key="9">
    <citation type="journal article" date="1994" name="J. Gen. Virol.">
        <title>Insect iridescent virus type 6 encodes a polypeptide related to the largest subunit of eukaryotic RNA polymerase II.</title>
        <authorList>
            <person name="Schnitzler P."/>
            <person name="Sonntag K.C."/>
            <person name="Muller M."/>
            <person name="Janssen W."/>
            <person name="Bugert J.J."/>
            <person name="Koonin E.V."/>
            <person name="Darai G."/>
        </authorList>
    </citation>
    <scope>NUCLEOTIDE SEQUENCE [LARGE SCALE GENOMIC DNA]</scope>
</reference>
<dbReference type="EMBL" id="AF303741">
    <property type="protein sequence ID" value="AAK81940.1"/>
    <property type="molecule type" value="Genomic_DNA"/>
</dbReference>
<dbReference type="GeneID" id="1733130"/>
<reference evidence="1 2" key="11">
    <citation type="journal article" date="1994" name="Virus Genes">
        <title>Chilo iridescent virus encodes a putative helicase belonging to a distinct family within the "DEAD/H" superfamily: implications for the evolution of large DNA viruses.</title>
        <authorList>
            <person name="Sonntag K.C."/>
            <person name="Schnitzler P."/>
            <person name="Koonin E.V."/>
            <person name="Darai G."/>
        </authorList>
    </citation>
    <scope>NUCLEOTIDE SEQUENCE [LARGE SCALE GENOMIC DNA]</scope>
</reference>
<reference evidence="1 2" key="4">
    <citation type="journal article" date="1988" name="Virology">
        <title>Identification and characterization of the repetitive DNA element in the genome of insect iridescent virus type 6.</title>
        <authorList>
            <person name="Fischer M."/>
            <person name="Schnitzler P."/>
            <person name="Delius H."/>
            <person name="Darai G."/>
        </authorList>
    </citation>
    <scope>NUCLEOTIDE SEQUENCE [LARGE SCALE GENOMIC DNA]</scope>
</reference>
<dbReference type="Proteomes" id="UP000001359">
    <property type="component" value="Segment"/>
</dbReference>
<reference evidence="1 2" key="6">
    <citation type="journal article" date="1992" name="Virus Genes">
        <title>Characterization of the third origin of DNA replication of the genome of insect iridescent virus type 6.</title>
        <authorList>
            <person name="Sonntag K.C."/>
            <person name="Darai G."/>
        </authorList>
    </citation>
    <scope>NUCLEOTIDE SEQUENCE [LARGE SCALE GENOMIC DNA]</scope>
</reference>
<reference evidence="1 2" key="7">
    <citation type="journal article" date="1993" name="J. Gen. Virol.">
        <title>Identification of the gene encoding the major capsid protein of insect iridescent virus type 6 by polymerase chain reaction.</title>
        <authorList>
            <person name="Stohwasser R."/>
            <person name="Raab K."/>
            <person name="Schnitzler P."/>
            <person name="Janssen W."/>
            <person name="Darai G."/>
        </authorList>
    </citation>
    <scope>NUCLEOTIDE SEQUENCE [LARGE SCALE GENOMIC DNA]</scope>
</reference>
<reference evidence="1 2" key="1">
    <citation type="journal article" date="1984" name="J. Virol.">
        <title>DNA analysis of insect iridescent virus 6: evidence for circular permutation and terminal redundancy.</title>
        <authorList>
            <person name="Delius H."/>
            <person name="Darai G."/>
            <person name="Fluegel R.M."/>
        </authorList>
    </citation>
    <scope>NUCLEOTIDE SEQUENCE [LARGE SCALE GENOMIC DNA]</scope>
</reference>
<reference evidence="1 2" key="15">
    <citation type="journal article" date="2001" name="Virology">
        <title>Analysis of the first complete DNA sequence of an invertebrate iridovirus: coding strategy of the genome of Chilo iridescent virus.</title>
        <authorList>
            <person name="Jakob N.J."/>
            <person name="Muller K."/>
            <person name="Bahr U."/>
            <person name="Darai G."/>
        </authorList>
    </citation>
    <scope>NUCLEOTIDE SEQUENCE [LARGE SCALE GENOMIC DNA]</scope>
</reference>
<reference evidence="1 2" key="8">
    <citation type="journal article" date="1994" name="Intervirology">
        <title>Identification of the primary structure and the coding capacity of the genome of insect iridescent virus type 6 between the genome coordinates 0.310 and 0.347 (7990 bp).</title>
        <authorList>
            <person name="Sonntag K.C."/>
            <person name="Schnitzler P."/>
            <person name="Janssen W."/>
            <person name="Darai G."/>
        </authorList>
    </citation>
    <scope>NUCLEOTIDE SEQUENCE [LARGE SCALE GENOMIC DNA]</scope>
</reference>
<reference evidence="1 2" key="3">
    <citation type="journal article" date="1987" name="Virology">
        <title>Molecular cloning and physical mapping of the genome of insect iridescent virus type 6: further evidence for circular permutation of the viral genome.</title>
        <authorList>
            <person name="Schnitzler P."/>
            <person name="Soltau J.B."/>
            <person name="Fischer M."/>
            <person name="Reisner H."/>
            <person name="Scholz J."/>
            <person name="Delius H."/>
            <person name="Darai G."/>
        </authorList>
    </citation>
    <scope>NUCLEOTIDE SEQUENCE [LARGE SCALE GENOMIC DNA]</scope>
</reference>
<accession>Q91G91</accession>
<reference evidence="1 2" key="12">
    <citation type="journal article" date="1997" name="Virus Genes">
        <title>The DNA sequence of Chilo iridescent virus between the genome coordinates 0.101 and 0.391; similarities in coding strategy between insect and vertebrate iridoviruses.</title>
        <authorList>
            <person name="Bahr U."/>
            <person name="Tidona C.A."/>
            <person name="Darai G."/>
        </authorList>
    </citation>
    <scope>NUCLEOTIDE SEQUENCE [LARGE SCALE GENOMIC DNA]</scope>
</reference>